<feature type="transmembrane region" description="Helical" evidence="1">
    <location>
        <begin position="37"/>
        <end position="59"/>
    </location>
</feature>
<comment type="caution">
    <text evidence="2">The sequence shown here is derived from an EMBL/GenBank/DDBJ whole genome shotgun (WGS) entry which is preliminary data.</text>
</comment>
<evidence type="ECO:0008006" key="4">
    <source>
        <dbReference type="Google" id="ProtNLM"/>
    </source>
</evidence>
<reference evidence="2 3" key="1">
    <citation type="submission" date="2024-04" db="EMBL/GenBank/DDBJ databases">
        <title>draft genome sequnece of Flavobacterium buctense JCM 30750.</title>
        <authorList>
            <person name="Kim D.-U."/>
        </authorList>
    </citation>
    <scope>NUCLEOTIDE SEQUENCE [LARGE SCALE GENOMIC DNA]</scope>
    <source>
        <strain evidence="2 3">JCM 30750</strain>
    </source>
</reference>
<dbReference type="Proteomes" id="UP001491349">
    <property type="component" value="Unassembled WGS sequence"/>
</dbReference>
<accession>A0ABU9E1A9</accession>
<feature type="transmembrane region" description="Helical" evidence="1">
    <location>
        <begin position="125"/>
        <end position="147"/>
    </location>
</feature>
<keyword evidence="1" id="KW-0812">Transmembrane</keyword>
<evidence type="ECO:0000313" key="3">
    <source>
        <dbReference type="Proteomes" id="UP001491349"/>
    </source>
</evidence>
<evidence type="ECO:0000256" key="1">
    <source>
        <dbReference type="SAM" id="Phobius"/>
    </source>
</evidence>
<dbReference type="EMBL" id="JBBPCB010000002">
    <property type="protein sequence ID" value="MEK8179704.1"/>
    <property type="molecule type" value="Genomic_DNA"/>
</dbReference>
<organism evidence="2 3">
    <name type="scientific">Flavobacterium buctense</name>
    <dbReference type="NCBI Taxonomy" id="1648146"/>
    <lineage>
        <taxon>Bacteria</taxon>
        <taxon>Pseudomonadati</taxon>
        <taxon>Bacteroidota</taxon>
        <taxon>Flavobacteriia</taxon>
        <taxon>Flavobacteriales</taxon>
        <taxon>Flavobacteriaceae</taxon>
        <taxon>Flavobacterium</taxon>
    </lineage>
</organism>
<dbReference type="RefSeq" id="WP_187660184.1">
    <property type="nucleotide sequence ID" value="NZ_JACTAB010000003.1"/>
</dbReference>
<evidence type="ECO:0000313" key="2">
    <source>
        <dbReference type="EMBL" id="MEK8179704.1"/>
    </source>
</evidence>
<protein>
    <recommendedName>
        <fullName evidence="4">Beta-carotene 15,15'-monooxygenase</fullName>
    </recommendedName>
</protein>
<feature type="transmembrane region" description="Helical" evidence="1">
    <location>
        <begin position="167"/>
        <end position="189"/>
    </location>
</feature>
<gene>
    <name evidence="2" type="ORF">WMW71_05070</name>
</gene>
<sequence length="212" mass="24902">MDELDLLKKAWKKDTHSFEQVTETDIYKMLHRKSSSIVKWILVISILEFAVWAAVSILFNTDDAIKSLHAESFSFYLKILTYVNYAVVVYFIYAFYQNYAKISTITSTKQLMQDILRARKTVQYYVWYNLIMILISTILGFVMAFIYNPKMSALKDKIAHEDSYITLSKTICVIVITCLLTVGVFWLFYRLLYGILLRKLQGNYKELKKIDL</sequence>
<keyword evidence="1" id="KW-1133">Transmembrane helix</keyword>
<keyword evidence="1" id="KW-0472">Membrane</keyword>
<proteinExistence type="predicted"/>
<feature type="transmembrane region" description="Helical" evidence="1">
    <location>
        <begin position="79"/>
        <end position="96"/>
    </location>
</feature>
<name>A0ABU9E1A9_9FLAO</name>
<keyword evidence="3" id="KW-1185">Reference proteome</keyword>